<gene>
    <name evidence="3" type="ORF">A3C20_02510</name>
</gene>
<dbReference type="InterPro" id="IPR027417">
    <property type="entry name" value="P-loop_NTPase"/>
</dbReference>
<dbReference type="EMBL" id="MFLL01000006">
    <property type="protein sequence ID" value="OGG70020.1"/>
    <property type="molecule type" value="Genomic_DNA"/>
</dbReference>
<comment type="caution">
    <text evidence="3">The sequence shown here is derived from an EMBL/GenBank/DDBJ whole genome shotgun (WGS) entry which is preliminary data.</text>
</comment>
<evidence type="ECO:0000256" key="1">
    <source>
        <dbReference type="SAM" id="Coils"/>
    </source>
</evidence>
<feature type="coiled-coil region" evidence="1">
    <location>
        <begin position="205"/>
        <end position="232"/>
    </location>
</feature>
<dbReference type="Pfam" id="PF02463">
    <property type="entry name" value="SMC_N"/>
    <property type="match status" value="1"/>
</dbReference>
<reference evidence="3 4" key="1">
    <citation type="journal article" date="2016" name="Nat. Commun.">
        <title>Thousands of microbial genomes shed light on interconnected biogeochemical processes in an aquifer system.</title>
        <authorList>
            <person name="Anantharaman K."/>
            <person name="Brown C.T."/>
            <person name="Hug L.A."/>
            <person name="Sharon I."/>
            <person name="Castelle C.J."/>
            <person name="Probst A.J."/>
            <person name="Thomas B.C."/>
            <person name="Singh A."/>
            <person name="Wilkins M.J."/>
            <person name="Karaoz U."/>
            <person name="Brodie E.L."/>
            <person name="Williams K.H."/>
            <person name="Hubbard S.S."/>
            <person name="Banfield J.F."/>
        </authorList>
    </citation>
    <scope>NUCLEOTIDE SEQUENCE [LARGE SCALE GENOMIC DNA]</scope>
</reference>
<name>A0A1F6E8X7_9BACT</name>
<evidence type="ECO:0000313" key="3">
    <source>
        <dbReference type="EMBL" id="OGG70020.1"/>
    </source>
</evidence>
<dbReference type="InterPro" id="IPR003395">
    <property type="entry name" value="RecF/RecN/SMC_N"/>
</dbReference>
<dbReference type="SUPFAM" id="SSF52540">
    <property type="entry name" value="P-loop containing nucleoside triphosphate hydrolases"/>
    <property type="match status" value="1"/>
</dbReference>
<protein>
    <recommendedName>
        <fullName evidence="2">RecF/RecN/SMC N-terminal domain-containing protein</fullName>
    </recommendedName>
</protein>
<sequence>MYLKSIELSGFKSFGKKTELVFQSRISSIVGPNGSGKSNVAEAFRFVLGEQSMKSMRSKKGEDLIWGGSPGLARANRAGVKVTFDNFTRLLDIDFKEVVVERIVYRDGQNEYLLNGTVVRLKDVIRLLAGANIGGSGYQIISQGEADRILNASPKERREMVEDALGLKLYQHKKAESERKLEETGVNIDKTKSLRREIAPHLNFLRTQVEKIEKAREMKDELAAKLNDYLARENAWITQEDARLLEEAHAREAESKTLSHRLTELRAVAGAGKHGTSKSSELHEKLQAREARLVEVRREGEDMQRELGRAEGALEANTVTVEQIVAVPHVRQFARELDSTISDIEHNDDISTVRTALSHIRSRIKSFVEGLSGAAPVTSHEAKQQVEELTVALVKKKHEQEVLTGEIDTMRKEIARIREASFAAERDVIEHEATLREAQGKLNNVNAARTGIKSLRERFEEEVREGVALAGVALTGWERGEIPQGALSEDRSEQEKRRKQIERLKIKIEESGLGNGDAVVKEFSQTKERDEFLARELIDLETSASKLKDIITELEKTIDEKFKDGLKHINEALKGFFVKLFGGGEAKLTIEQPKRRGPREELDDEDEDFVGEEEELYAGLSISVSLPRKKVKGLEVLSGGERALTSIALIFSMSQVNPPPFLVLDETDAALDEANSKRYADMIKELGSKSQLIVITHNRATMAAAGELYGVTMSQDGVSKLLSVKLEEAERVAK</sequence>
<dbReference type="Proteomes" id="UP000176914">
    <property type="component" value="Unassembled WGS sequence"/>
</dbReference>
<dbReference type="AlphaFoldDB" id="A0A1F6E8X7"/>
<accession>A0A1F6E8X7</accession>
<evidence type="ECO:0000259" key="2">
    <source>
        <dbReference type="Pfam" id="PF02463"/>
    </source>
</evidence>
<dbReference type="Gene3D" id="3.40.50.300">
    <property type="entry name" value="P-loop containing nucleotide triphosphate hydrolases"/>
    <property type="match status" value="2"/>
</dbReference>
<keyword evidence="1" id="KW-0175">Coiled coil</keyword>
<evidence type="ECO:0000313" key="4">
    <source>
        <dbReference type="Proteomes" id="UP000176914"/>
    </source>
</evidence>
<dbReference type="PANTHER" id="PTHR43977">
    <property type="entry name" value="STRUCTURAL MAINTENANCE OF CHROMOSOMES PROTEIN 3"/>
    <property type="match status" value="1"/>
</dbReference>
<feature type="domain" description="RecF/RecN/SMC N-terminal" evidence="2">
    <location>
        <begin position="2"/>
        <end position="720"/>
    </location>
</feature>
<proteinExistence type="predicted"/>
<organism evidence="3 4">
    <name type="scientific">Candidatus Kaiserbacteria bacterium RIFCSPHIGHO2_02_FULL_55_25</name>
    <dbReference type="NCBI Taxonomy" id="1798498"/>
    <lineage>
        <taxon>Bacteria</taxon>
        <taxon>Candidatus Kaiseribacteriota</taxon>
    </lineage>
</organism>